<dbReference type="RefSeq" id="WP_125024577.1">
    <property type="nucleotide sequence ID" value="NZ_CP034159.1"/>
</dbReference>
<organism evidence="2 3">
    <name type="scientific">Kaistella carnis</name>
    <dbReference type="NCBI Taxonomy" id="1241979"/>
    <lineage>
        <taxon>Bacteria</taxon>
        <taxon>Pseudomonadati</taxon>
        <taxon>Bacteroidota</taxon>
        <taxon>Flavobacteriia</taxon>
        <taxon>Flavobacteriales</taxon>
        <taxon>Weeksellaceae</taxon>
        <taxon>Chryseobacterium group</taxon>
        <taxon>Kaistella</taxon>
    </lineage>
</organism>
<reference evidence="3" key="1">
    <citation type="submission" date="2018-11" db="EMBL/GenBank/DDBJ databases">
        <title>Proposal to divide the Flavobacteriaceae and reorganize its genera based on Amino Acid Identity values calculated from whole genome sequences.</title>
        <authorList>
            <person name="Nicholson A.C."/>
            <person name="Gulvik C.A."/>
            <person name="Whitney A.M."/>
            <person name="Humrighouse B.W."/>
            <person name="Bell M."/>
            <person name="Holmes B."/>
            <person name="Steigerwalt A.G."/>
            <person name="Villarma A."/>
            <person name="Sheth M."/>
            <person name="Batra D."/>
            <person name="Pryor J."/>
            <person name="Bernardet J.-F."/>
            <person name="Hugo C."/>
            <person name="Kampfer P."/>
            <person name="Newman J.D."/>
            <person name="McQuiston J.R."/>
        </authorList>
    </citation>
    <scope>NUCLEOTIDE SEQUENCE [LARGE SCALE GENOMIC DNA]</scope>
    <source>
        <strain evidence="3">G0081</strain>
    </source>
</reference>
<evidence type="ECO:0000256" key="1">
    <source>
        <dbReference type="SAM" id="Phobius"/>
    </source>
</evidence>
<dbReference type="EMBL" id="CP034159">
    <property type="protein sequence ID" value="AZI33269.1"/>
    <property type="molecule type" value="Genomic_DNA"/>
</dbReference>
<feature type="transmembrane region" description="Helical" evidence="1">
    <location>
        <begin position="91"/>
        <end position="110"/>
    </location>
</feature>
<name>A0A3G8XJI9_9FLAO</name>
<dbReference type="Proteomes" id="UP000270185">
    <property type="component" value="Chromosome"/>
</dbReference>
<accession>A0A3G8XJI9</accession>
<evidence type="ECO:0000313" key="3">
    <source>
        <dbReference type="Proteomes" id="UP000270185"/>
    </source>
</evidence>
<feature type="transmembrane region" description="Helical" evidence="1">
    <location>
        <begin position="18"/>
        <end position="40"/>
    </location>
</feature>
<sequence>MNWKYIFNPFLKFSERNLLIIGVLSVIAGSLIGKYFSATYDGIFDAHSSPNTFINSLKENAINILTIFVLLVILGKVIYPKTRFIDIINISLIYRIPIYISSTLISLPLFDKISEQVLNNKDHLENLKFDTMELISIMAVSSILMIFLIYAIVLLVNGFRTATNLKKWQYYIYFAIALIIAEVLSKVLINNL</sequence>
<evidence type="ECO:0000313" key="2">
    <source>
        <dbReference type="EMBL" id="AZI33269.1"/>
    </source>
</evidence>
<dbReference type="AlphaFoldDB" id="A0A3G8XJI9"/>
<keyword evidence="1" id="KW-0812">Transmembrane</keyword>
<protein>
    <submittedName>
        <fullName evidence="2">Uncharacterized protein</fullName>
    </submittedName>
</protein>
<feature type="transmembrane region" description="Helical" evidence="1">
    <location>
        <begin position="134"/>
        <end position="158"/>
    </location>
</feature>
<keyword evidence="1" id="KW-0472">Membrane</keyword>
<dbReference type="KEGG" id="ccas:EIB73_08795"/>
<feature type="transmembrane region" description="Helical" evidence="1">
    <location>
        <begin position="170"/>
        <end position="189"/>
    </location>
</feature>
<keyword evidence="3" id="KW-1185">Reference proteome</keyword>
<keyword evidence="1" id="KW-1133">Transmembrane helix</keyword>
<feature type="transmembrane region" description="Helical" evidence="1">
    <location>
        <begin position="60"/>
        <end position="79"/>
    </location>
</feature>
<dbReference type="OrthoDB" id="1263582at2"/>
<gene>
    <name evidence="2" type="ORF">EIB73_08795</name>
</gene>
<proteinExistence type="predicted"/>